<proteinExistence type="predicted"/>
<accession>A0A0A1IV88</accession>
<dbReference type="Proteomes" id="UP000030227">
    <property type="component" value="Segment"/>
</dbReference>
<sequence length="294" mass="32200">MFYIYKGSRASSGAVNLRNALGARILRSEGSTYRGRAGTAVINWGTVGAEARRLQGIAPVFLNDPAMVARCTNKLDFFRHFEANAPHLIPRWTDSWANVHPILNSCGRMYARTDLNGHSGRGIHLICSINDAEVQAIDALRRQGNYPVHIWGHTHIPEVVENAQLFTQGIVGKRTEFRVHMIRGEVALLQVKLRRVANEMVTNEGQSIVRNVAGGWVYGVNDAMGRDGAEQAMSAAAEAIQVAGLDFGAVDIIYQHATSRAFVLEINTAPGLDAEGSALEAYVKGFNKIFEETI</sequence>
<dbReference type="EMBL" id="LN610578">
    <property type="protein sequence ID" value="CEF89741.1"/>
    <property type="molecule type" value="Genomic_DNA"/>
</dbReference>
<dbReference type="Gene3D" id="3.30.470.20">
    <property type="entry name" value="ATP-grasp fold, B domain"/>
    <property type="match status" value="1"/>
</dbReference>
<dbReference type="KEGG" id="vg:23680490"/>
<gene>
    <name evidence="1" type="primary">ORF26</name>
</gene>
<dbReference type="OrthoDB" id="5211at10239"/>
<evidence type="ECO:0000313" key="2">
    <source>
        <dbReference type="Proteomes" id="UP000030227"/>
    </source>
</evidence>
<evidence type="ECO:0000313" key="1">
    <source>
        <dbReference type="EMBL" id="CEF89741.1"/>
    </source>
</evidence>
<dbReference type="SUPFAM" id="SSF56059">
    <property type="entry name" value="Glutathione synthetase ATP-binding domain-like"/>
    <property type="match status" value="1"/>
</dbReference>
<keyword evidence="2" id="KW-1185">Reference proteome</keyword>
<protein>
    <recommendedName>
        <fullName evidence="3">ATP-grasp domain-containing protein</fullName>
    </recommendedName>
</protein>
<dbReference type="GeneID" id="23680490"/>
<name>A0A0A1IV88_9CAUD</name>
<dbReference type="RefSeq" id="YP_009125594.1">
    <property type="nucleotide sequence ID" value="NC_026599.1"/>
</dbReference>
<reference evidence="1 2" key="1">
    <citation type="journal article" date="2015" name="PLoS ONE">
        <title>Investigation of a Large Collection of Pseudomonas aeruginosa Bacteriophages Collected from a Single Environmental Source in Abidjan, Cote d'Ivoire.</title>
        <authorList>
            <person name="Essoh C."/>
            <person name="Latino L."/>
            <person name="Midoux C."/>
            <person name="Blouin Y."/>
            <person name="Loukou G."/>
            <person name="Nguetta S.P."/>
            <person name="Lathro S."/>
            <person name="Cablanmian A."/>
            <person name="Kouassi A.K."/>
            <person name="Vergnaud G."/>
            <person name="Pourcel C."/>
        </authorList>
    </citation>
    <scope>NUCLEOTIDE SEQUENCE [LARGE SCALE GENOMIC DNA]</scope>
    <source>
        <strain evidence="1">Ab22</strain>
    </source>
</reference>
<organism evidence="1 2">
    <name type="scientific">Pseudomonas phage vB_PaeP_C2-10_Ab22</name>
    <dbReference type="NCBI Taxonomy" id="1548906"/>
    <lineage>
        <taxon>Viruses</taxon>
        <taxon>Duplodnaviria</taxon>
        <taxon>Heunggongvirae</taxon>
        <taxon>Uroviricota</taxon>
        <taxon>Caudoviricetes</taxon>
        <taxon>Bruynoghevirus</taxon>
        <taxon>Bruynoghevirus Ab22</taxon>
    </lineage>
</organism>
<evidence type="ECO:0008006" key="3">
    <source>
        <dbReference type="Google" id="ProtNLM"/>
    </source>
</evidence>